<evidence type="ECO:0000313" key="12">
    <source>
        <dbReference type="Proteomes" id="UP001302745"/>
    </source>
</evidence>
<dbReference type="PROSITE" id="PS01013">
    <property type="entry name" value="OSBP"/>
    <property type="match status" value="1"/>
</dbReference>
<comment type="subcellular location">
    <subcellularLocation>
        <location evidence="1">Membrane</location>
        <topology evidence="1">Multi-pass membrane protein</topology>
    </subcellularLocation>
</comment>
<evidence type="ECO:0000256" key="2">
    <source>
        <dbReference type="ARBA" id="ARBA00008842"/>
    </source>
</evidence>
<evidence type="ECO:0000256" key="5">
    <source>
        <dbReference type="ARBA" id="ARBA00022692"/>
    </source>
</evidence>
<evidence type="ECO:0000256" key="4">
    <source>
        <dbReference type="ARBA" id="ARBA00022448"/>
    </source>
</evidence>
<feature type="domain" description="Major facilitator superfamily (MFS) profile" evidence="10">
    <location>
        <begin position="12"/>
        <end position="452"/>
    </location>
</feature>
<dbReference type="PRINTS" id="PR00171">
    <property type="entry name" value="SUGRTRNSPORT"/>
</dbReference>
<dbReference type="Gene3D" id="3.30.70.3490">
    <property type="match status" value="1"/>
</dbReference>
<feature type="transmembrane region" description="Helical" evidence="9">
    <location>
        <begin position="81"/>
        <end position="98"/>
    </location>
</feature>
<dbReference type="InterPro" id="IPR036259">
    <property type="entry name" value="MFS_trans_sf"/>
</dbReference>
<dbReference type="PROSITE" id="PS00217">
    <property type="entry name" value="SUGAR_TRANSPORT_2"/>
    <property type="match status" value="1"/>
</dbReference>
<feature type="transmembrane region" description="Helical" evidence="9">
    <location>
        <begin position="362"/>
        <end position="387"/>
    </location>
</feature>
<evidence type="ECO:0000256" key="1">
    <source>
        <dbReference type="ARBA" id="ARBA00004141"/>
    </source>
</evidence>
<feature type="transmembrane region" description="Helical" evidence="9">
    <location>
        <begin position="429"/>
        <end position="448"/>
    </location>
</feature>
<dbReference type="SUPFAM" id="SSF103473">
    <property type="entry name" value="MFS general substrate transporter"/>
    <property type="match status" value="1"/>
</dbReference>
<keyword evidence="5 9" id="KW-0812">Transmembrane</keyword>
<organism evidence="11 12">
    <name type="scientific">Chaetomidium leptoderma</name>
    <dbReference type="NCBI Taxonomy" id="669021"/>
    <lineage>
        <taxon>Eukaryota</taxon>
        <taxon>Fungi</taxon>
        <taxon>Dikarya</taxon>
        <taxon>Ascomycota</taxon>
        <taxon>Pezizomycotina</taxon>
        <taxon>Sordariomycetes</taxon>
        <taxon>Sordariomycetidae</taxon>
        <taxon>Sordariales</taxon>
        <taxon>Chaetomiaceae</taxon>
        <taxon>Chaetomidium</taxon>
    </lineage>
</organism>
<evidence type="ECO:0000256" key="8">
    <source>
        <dbReference type="RuleBase" id="RU003844"/>
    </source>
</evidence>
<name>A0AAN6ZWG9_9PEZI</name>
<dbReference type="GO" id="GO:0016020">
    <property type="term" value="C:membrane"/>
    <property type="evidence" value="ECO:0007669"/>
    <property type="project" value="UniProtKB-SubCell"/>
</dbReference>
<dbReference type="GO" id="GO:0005351">
    <property type="term" value="F:carbohydrate:proton symporter activity"/>
    <property type="evidence" value="ECO:0007669"/>
    <property type="project" value="TreeGrafter"/>
</dbReference>
<dbReference type="EMBL" id="MU856910">
    <property type="protein sequence ID" value="KAK4154520.1"/>
    <property type="molecule type" value="Genomic_DNA"/>
</dbReference>
<protein>
    <recommendedName>
        <fullName evidence="10">Major facilitator superfamily (MFS) profile domain-containing protein</fullName>
    </recommendedName>
</protein>
<sequence length="896" mass="98540">MALSPKWYQFLVGVFASLGSLLFGYDLGVIAQVIASQSFKARFNPSDNEEAAVVSVFTGGAFFGAALAGPMGDKVGRRWTIMMGALVFCLGGALQTGAQALSYLYSGRAIAGLGVGTLCMIVPLYQAELAHPSIRGRVTALQQFMLGIGALAAAWISYGTYVGFAPTNDGQWRTSLGIQIIPAVFLAALILLFPESPRWLIDHGKPDLGLQTLAKLHAHGDTNDAWVQAEFHQIQDAVLFDHEHEAKSYVELFKDKSCFRRLFLACALQASVQMTGVSAIQYYSVTIYGLMGIKGDDTLKYQAISSIIALVGQALCILFIDRFGRRWPLIFGNLGNCVTFIIATIMLALYPPGTSDNKAAAWGFIVVTWIYNFSFSATCGPLSWIIPAEIFDTKTRSKGVSIATMVSFGFNTMIGQVTGPAMKTVGYRYYILFVICNFTNAIFFWAFLPETARRPLEEMNRLFTDAPIFVPTMDRSDWVGNDLERRVEEFLGTVKGDLANVTGPPSLLAPSSVVEVGHCWAQRPSVFAAPALEPCPSKRALLVLRWFLIALRSQLYIGVDHHHSSSPSSHSSSASTSIRKPLNAFLGELFLATWTDPQNPTTASTSLVAEQVSHHPPITAMHVVDAAHGVRADGYARVEMTFNGNVNIRQVGHATLRVDKYDEDYLVPLPDVKVRGFLSGCMYPEIAGTYQIVGSGGFVTEVKFWGEGMIRGKRNSFEARVYRKEAFLSASSSSGRKPREAVYEVAGCWSEGWTVKDGKTGEVLEVYDVDAPENAPVPMEMECPVEAQDPWESRRAWDGVLGGLRAGDMRAVVAEKTKIETAQRQMRASEAARGVAWEPLFFRSRHGDEHDVFHRLAEGTGWQLHHDKTKGVWKVDDARVKKAQRPFRGDLTPFGY</sequence>
<dbReference type="NCBIfam" id="TIGR00879">
    <property type="entry name" value="SP"/>
    <property type="match status" value="1"/>
</dbReference>
<accession>A0AAN6ZWG9</accession>
<dbReference type="PROSITE" id="PS50850">
    <property type="entry name" value="MFS"/>
    <property type="match status" value="1"/>
</dbReference>
<comment type="caution">
    <text evidence="11">The sequence shown here is derived from an EMBL/GenBank/DDBJ whole genome shotgun (WGS) entry which is preliminary data.</text>
</comment>
<feature type="transmembrane region" description="Helical" evidence="9">
    <location>
        <begin position="51"/>
        <end position="69"/>
    </location>
</feature>
<keyword evidence="6 9" id="KW-1133">Transmembrane helix</keyword>
<dbReference type="InterPro" id="IPR050360">
    <property type="entry name" value="MFS_Sugar_Transporters"/>
</dbReference>
<evidence type="ECO:0000256" key="9">
    <source>
        <dbReference type="SAM" id="Phobius"/>
    </source>
</evidence>
<evidence type="ECO:0000256" key="3">
    <source>
        <dbReference type="ARBA" id="ARBA00010992"/>
    </source>
</evidence>
<feature type="transmembrane region" description="Helical" evidence="9">
    <location>
        <begin position="327"/>
        <end position="350"/>
    </location>
</feature>
<dbReference type="Gene3D" id="2.40.160.120">
    <property type="match status" value="1"/>
</dbReference>
<dbReference type="Pfam" id="PF00083">
    <property type="entry name" value="Sugar_tr"/>
    <property type="match status" value="1"/>
</dbReference>
<reference evidence="11" key="2">
    <citation type="submission" date="2023-05" db="EMBL/GenBank/DDBJ databases">
        <authorList>
            <consortium name="Lawrence Berkeley National Laboratory"/>
            <person name="Steindorff A."/>
            <person name="Hensen N."/>
            <person name="Bonometti L."/>
            <person name="Westerberg I."/>
            <person name="Brannstrom I.O."/>
            <person name="Guillou S."/>
            <person name="Cros-Aarteil S."/>
            <person name="Calhoun S."/>
            <person name="Haridas S."/>
            <person name="Kuo A."/>
            <person name="Mondo S."/>
            <person name="Pangilinan J."/>
            <person name="Riley R."/>
            <person name="Labutti K."/>
            <person name="Andreopoulos B."/>
            <person name="Lipzen A."/>
            <person name="Chen C."/>
            <person name="Yanf M."/>
            <person name="Daum C."/>
            <person name="Ng V."/>
            <person name="Clum A."/>
            <person name="Ohm R."/>
            <person name="Martin F."/>
            <person name="Silar P."/>
            <person name="Natvig D."/>
            <person name="Lalanne C."/>
            <person name="Gautier V."/>
            <person name="Ament-Velasquez S.L."/>
            <person name="Kruys A."/>
            <person name="Hutchinson M.I."/>
            <person name="Powell A.J."/>
            <person name="Barry K."/>
            <person name="Miller A.N."/>
            <person name="Grigoriev I.V."/>
            <person name="Debuchy R."/>
            <person name="Gladieux P."/>
            <person name="Thoren M.H."/>
            <person name="Johannesson H."/>
        </authorList>
    </citation>
    <scope>NUCLEOTIDE SEQUENCE</scope>
    <source>
        <strain evidence="11">CBS 538.74</strain>
    </source>
</reference>
<feature type="transmembrane region" description="Helical" evidence="9">
    <location>
        <begin position="176"/>
        <end position="193"/>
    </location>
</feature>
<dbReference type="InterPro" id="IPR018494">
    <property type="entry name" value="Oxysterol-bd_CS"/>
</dbReference>
<dbReference type="PANTHER" id="PTHR48022">
    <property type="entry name" value="PLASTIDIC GLUCOSE TRANSPORTER 4"/>
    <property type="match status" value="1"/>
</dbReference>
<feature type="transmembrane region" description="Helical" evidence="9">
    <location>
        <begin position="144"/>
        <end position="164"/>
    </location>
</feature>
<reference evidence="11" key="1">
    <citation type="journal article" date="2023" name="Mol. Phylogenet. Evol.">
        <title>Genome-scale phylogeny and comparative genomics of the fungal order Sordariales.</title>
        <authorList>
            <person name="Hensen N."/>
            <person name="Bonometti L."/>
            <person name="Westerberg I."/>
            <person name="Brannstrom I.O."/>
            <person name="Guillou S."/>
            <person name="Cros-Aarteil S."/>
            <person name="Calhoun S."/>
            <person name="Haridas S."/>
            <person name="Kuo A."/>
            <person name="Mondo S."/>
            <person name="Pangilinan J."/>
            <person name="Riley R."/>
            <person name="LaButti K."/>
            <person name="Andreopoulos B."/>
            <person name="Lipzen A."/>
            <person name="Chen C."/>
            <person name="Yan M."/>
            <person name="Daum C."/>
            <person name="Ng V."/>
            <person name="Clum A."/>
            <person name="Steindorff A."/>
            <person name="Ohm R.A."/>
            <person name="Martin F."/>
            <person name="Silar P."/>
            <person name="Natvig D.O."/>
            <person name="Lalanne C."/>
            <person name="Gautier V."/>
            <person name="Ament-Velasquez S.L."/>
            <person name="Kruys A."/>
            <person name="Hutchinson M.I."/>
            <person name="Powell A.J."/>
            <person name="Barry K."/>
            <person name="Miller A.N."/>
            <person name="Grigoriev I.V."/>
            <person name="Debuchy R."/>
            <person name="Gladieux P."/>
            <person name="Hiltunen Thoren M."/>
            <person name="Johannesson H."/>
        </authorList>
    </citation>
    <scope>NUCLEOTIDE SEQUENCE</scope>
    <source>
        <strain evidence="11">CBS 538.74</strain>
    </source>
</reference>
<comment type="similarity">
    <text evidence="3">Belongs to the major facilitator superfamily. Sugar transporter (TC 2.A.1.1) family.</text>
</comment>
<dbReference type="InterPro" id="IPR003663">
    <property type="entry name" value="Sugar/inositol_transpt"/>
</dbReference>
<keyword evidence="7 9" id="KW-0472">Membrane</keyword>
<dbReference type="Gene3D" id="1.10.287.2720">
    <property type="match status" value="1"/>
</dbReference>
<dbReference type="InterPro" id="IPR000648">
    <property type="entry name" value="Oxysterol-bd"/>
</dbReference>
<feature type="transmembrane region" description="Helical" evidence="9">
    <location>
        <begin position="262"/>
        <end position="283"/>
    </location>
</feature>
<dbReference type="Gene3D" id="1.20.1250.20">
    <property type="entry name" value="MFS general substrate transporter like domains"/>
    <property type="match status" value="1"/>
</dbReference>
<dbReference type="FunFam" id="1.20.1250.20:FF:000090">
    <property type="entry name" value="MFS sugar transporter, putative"/>
    <property type="match status" value="1"/>
</dbReference>
<evidence type="ECO:0000256" key="6">
    <source>
        <dbReference type="ARBA" id="ARBA00022989"/>
    </source>
</evidence>
<proteinExistence type="inferred from homology"/>
<evidence type="ECO:0000256" key="7">
    <source>
        <dbReference type="ARBA" id="ARBA00023136"/>
    </source>
</evidence>
<gene>
    <name evidence="11" type="ORF">C8A00DRAFT_42744</name>
</gene>
<feature type="transmembrane region" description="Helical" evidence="9">
    <location>
        <begin position="104"/>
        <end position="124"/>
    </location>
</feature>
<dbReference type="Proteomes" id="UP001302745">
    <property type="component" value="Unassembled WGS sequence"/>
</dbReference>
<dbReference type="InterPro" id="IPR005828">
    <property type="entry name" value="MFS_sugar_transport-like"/>
</dbReference>
<feature type="transmembrane region" description="Helical" evidence="9">
    <location>
        <begin position="303"/>
        <end position="320"/>
    </location>
</feature>
<evidence type="ECO:0000313" key="11">
    <source>
        <dbReference type="EMBL" id="KAK4154520.1"/>
    </source>
</evidence>
<dbReference type="InterPro" id="IPR020846">
    <property type="entry name" value="MFS_dom"/>
</dbReference>
<dbReference type="SUPFAM" id="SSF144000">
    <property type="entry name" value="Oxysterol-binding protein-like"/>
    <property type="match status" value="1"/>
</dbReference>
<dbReference type="InterPro" id="IPR037239">
    <property type="entry name" value="OSBP_sf"/>
</dbReference>
<dbReference type="AlphaFoldDB" id="A0AAN6ZWG9"/>
<dbReference type="InterPro" id="IPR005829">
    <property type="entry name" value="Sugar_transporter_CS"/>
</dbReference>
<evidence type="ECO:0000259" key="10">
    <source>
        <dbReference type="PROSITE" id="PS50850"/>
    </source>
</evidence>
<dbReference type="Pfam" id="PF01237">
    <property type="entry name" value="Oxysterol_BP"/>
    <property type="match status" value="1"/>
</dbReference>
<dbReference type="PANTHER" id="PTHR48022:SF37">
    <property type="entry name" value="MAJOR FACILITATOR SUPERFAMILY (MFS) PROFILE DOMAIN-CONTAINING PROTEIN-RELATED"/>
    <property type="match status" value="1"/>
</dbReference>
<dbReference type="GO" id="GO:0008289">
    <property type="term" value="F:lipid binding"/>
    <property type="evidence" value="ECO:0007669"/>
    <property type="project" value="InterPro"/>
</dbReference>
<keyword evidence="12" id="KW-1185">Reference proteome</keyword>
<comment type="similarity">
    <text evidence="2 8">Belongs to the OSBP family.</text>
</comment>
<keyword evidence="4" id="KW-0813">Transport</keyword>